<dbReference type="SUPFAM" id="SSF57756">
    <property type="entry name" value="Retrovirus zinc finger-like domains"/>
    <property type="match status" value="1"/>
</dbReference>
<dbReference type="AlphaFoldDB" id="A0A0C3J8J6"/>
<dbReference type="GO" id="GO:0006397">
    <property type="term" value="P:mRNA processing"/>
    <property type="evidence" value="ECO:0007669"/>
    <property type="project" value="UniProtKB-KW"/>
</dbReference>
<feature type="compositionally biased region" description="Basic and acidic residues" evidence="2">
    <location>
        <begin position="162"/>
        <end position="175"/>
    </location>
</feature>
<evidence type="ECO:0000313" key="4">
    <source>
        <dbReference type="EMBL" id="KIN94021.1"/>
    </source>
</evidence>
<dbReference type="GO" id="GO:0008270">
    <property type="term" value="F:zinc ion binding"/>
    <property type="evidence" value="ECO:0007669"/>
    <property type="project" value="InterPro"/>
</dbReference>
<evidence type="ECO:0000313" key="5">
    <source>
        <dbReference type="Proteomes" id="UP000054217"/>
    </source>
</evidence>
<feature type="domain" description="DUF4100" evidence="3">
    <location>
        <begin position="374"/>
        <end position="444"/>
    </location>
</feature>
<accession>A0A0C3J8J6</accession>
<dbReference type="EMBL" id="KN832118">
    <property type="protein sequence ID" value="KIN94021.1"/>
    <property type="molecule type" value="Genomic_DNA"/>
</dbReference>
<reference evidence="5" key="2">
    <citation type="submission" date="2015-01" db="EMBL/GenBank/DDBJ databases">
        <title>Evolutionary Origins and Diversification of the Mycorrhizal Mutualists.</title>
        <authorList>
            <consortium name="DOE Joint Genome Institute"/>
            <consortium name="Mycorrhizal Genomics Consortium"/>
            <person name="Kohler A."/>
            <person name="Kuo A."/>
            <person name="Nagy L.G."/>
            <person name="Floudas D."/>
            <person name="Copeland A."/>
            <person name="Barry K.W."/>
            <person name="Cichocki N."/>
            <person name="Veneault-Fourrey C."/>
            <person name="LaButti K."/>
            <person name="Lindquist E.A."/>
            <person name="Lipzen A."/>
            <person name="Lundell T."/>
            <person name="Morin E."/>
            <person name="Murat C."/>
            <person name="Riley R."/>
            <person name="Ohm R."/>
            <person name="Sun H."/>
            <person name="Tunlid A."/>
            <person name="Henrissat B."/>
            <person name="Grigoriev I.V."/>
            <person name="Hibbett D.S."/>
            <person name="Martin F."/>
        </authorList>
    </citation>
    <scope>NUCLEOTIDE SEQUENCE [LARGE SCALE GENOMIC DNA]</scope>
    <source>
        <strain evidence="5">Marx 270</strain>
    </source>
</reference>
<dbReference type="InterPro" id="IPR036875">
    <property type="entry name" value="Znf_CCHC_sf"/>
</dbReference>
<reference evidence="4 5" key="1">
    <citation type="submission" date="2014-04" db="EMBL/GenBank/DDBJ databases">
        <authorList>
            <consortium name="DOE Joint Genome Institute"/>
            <person name="Kuo A."/>
            <person name="Kohler A."/>
            <person name="Costa M.D."/>
            <person name="Nagy L.G."/>
            <person name="Floudas D."/>
            <person name="Copeland A."/>
            <person name="Barry K.W."/>
            <person name="Cichocki N."/>
            <person name="Veneault-Fourrey C."/>
            <person name="LaButti K."/>
            <person name="Lindquist E.A."/>
            <person name="Lipzen A."/>
            <person name="Lundell T."/>
            <person name="Morin E."/>
            <person name="Murat C."/>
            <person name="Sun H."/>
            <person name="Tunlid A."/>
            <person name="Henrissat B."/>
            <person name="Grigoriev I.V."/>
            <person name="Hibbett D.S."/>
            <person name="Martin F."/>
            <person name="Nordberg H.P."/>
            <person name="Cantor M.N."/>
            <person name="Hua S.X."/>
        </authorList>
    </citation>
    <scope>NUCLEOTIDE SEQUENCE [LARGE SCALE GENOMIC DNA]</scope>
    <source>
        <strain evidence="4 5">Marx 270</strain>
    </source>
</reference>
<dbReference type="InterPro" id="IPR025165">
    <property type="entry name" value="DUF4100"/>
</dbReference>
<dbReference type="STRING" id="870435.A0A0C3J8J6"/>
<evidence type="ECO:0000256" key="2">
    <source>
        <dbReference type="SAM" id="MobiDB-lite"/>
    </source>
</evidence>
<feature type="region of interest" description="Disordered" evidence="2">
    <location>
        <begin position="361"/>
        <end position="394"/>
    </location>
</feature>
<evidence type="ECO:0000256" key="1">
    <source>
        <dbReference type="ARBA" id="ARBA00022664"/>
    </source>
</evidence>
<proteinExistence type="predicted"/>
<organism evidence="4 5">
    <name type="scientific">Pisolithus tinctorius Marx 270</name>
    <dbReference type="NCBI Taxonomy" id="870435"/>
    <lineage>
        <taxon>Eukaryota</taxon>
        <taxon>Fungi</taxon>
        <taxon>Dikarya</taxon>
        <taxon>Basidiomycota</taxon>
        <taxon>Agaricomycotina</taxon>
        <taxon>Agaricomycetes</taxon>
        <taxon>Agaricomycetidae</taxon>
        <taxon>Boletales</taxon>
        <taxon>Sclerodermatineae</taxon>
        <taxon>Pisolithaceae</taxon>
        <taxon>Pisolithus</taxon>
    </lineage>
</organism>
<dbReference type="InParanoid" id="A0A0C3J8J6"/>
<name>A0A0C3J8J6_PISTI</name>
<dbReference type="HOGENOM" id="CLU_004135_0_0_1"/>
<feature type="compositionally biased region" description="Polar residues" evidence="2">
    <location>
        <begin position="149"/>
        <end position="159"/>
    </location>
</feature>
<keyword evidence="1" id="KW-0507">mRNA processing</keyword>
<dbReference type="Pfam" id="PF13352">
    <property type="entry name" value="DUF4100"/>
    <property type="match status" value="1"/>
</dbReference>
<feature type="region of interest" description="Disordered" evidence="2">
    <location>
        <begin position="147"/>
        <end position="175"/>
    </location>
</feature>
<dbReference type="OrthoDB" id="2961286at2759"/>
<protein>
    <recommendedName>
        <fullName evidence="3">DUF4100 domain-containing protein</fullName>
    </recommendedName>
</protein>
<dbReference type="GO" id="GO:0003676">
    <property type="term" value="F:nucleic acid binding"/>
    <property type="evidence" value="ECO:0007669"/>
    <property type="project" value="InterPro"/>
</dbReference>
<evidence type="ECO:0000259" key="3">
    <source>
        <dbReference type="Pfam" id="PF13352"/>
    </source>
</evidence>
<keyword evidence="5" id="KW-1185">Reference proteome</keyword>
<dbReference type="Proteomes" id="UP000054217">
    <property type="component" value="Unassembled WGS sequence"/>
</dbReference>
<gene>
    <name evidence="4" type="ORF">M404DRAFT_35462</name>
</gene>
<sequence length="484" mass="52281">MSSTASAIYPPMLPAAPPAVAVPPARSVLTLPLLGMKSAPELFQGDHTHELVELILQYCNAQVREIIEGMAHYYAPNWANLKADLLKYFDADLSDESLVESCLRLKDLNLDTSKPFPYEEVCQSAEEVLHHDNFDADDLDFLGPRTAPNAPQVQNSTPYCSDGRDDSEAPTARKQDEVKTLIKSLSCMLLSDPDYSLLYYHAIKMDPDAAKVLHAPSLHPAPAPTPASAAPVATPPAQTHPARRTITCYGCGVKGHGLDNCKADNDLCIYCNGEETILHAYEHTLAAALPANVVCFVVHEDVKEESSAKIYELEDEPLVTAVDCSTKITKEKRKAVFDSKAPLAPVFVPVDVHAPAFDGTKDDAIMEDDSVPKSSEQAPDSAERPKKSKPAATMSLSSSLLQSASSKAIVDQILLTPLTVSVGEVIGTSRDVSQHLQELMQFKRQPLMQQPIKSVTAVDGTPPVASYLALTSSPLITINLSCNG</sequence>